<keyword evidence="2 4" id="KW-0808">Transferase</keyword>
<dbReference type="NCBIfam" id="TIGR00045">
    <property type="entry name" value="glycerate kinase"/>
    <property type="match status" value="1"/>
</dbReference>
<dbReference type="EMBL" id="JACCFK010000001">
    <property type="protein sequence ID" value="NYI91563.1"/>
    <property type="molecule type" value="Genomic_DNA"/>
</dbReference>
<dbReference type="EC" id="2.7.1.31" evidence="5"/>
<dbReference type="InterPro" id="IPR036129">
    <property type="entry name" value="Glycerate_kinase_sf"/>
</dbReference>
<reference evidence="5 6" key="1">
    <citation type="submission" date="2020-07" db="EMBL/GenBank/DDBJ databases">
        <title>Sequencing the genomes of 1000 actinobacteria strains.</title>
        <authorList>
            <person name="Klenk H.-P."/>
        </authorList>
    </citation>
    <scope>NUCLEOTIDE SEQUENCE [LARGE SCALE GENOMIC DNA]</scope>
    <source>
        <strain evidence="5 6">DSM 104006</strain>
    </source>
</reference>
<sequence length="381" mass="38240">MRVLVSMDKLKGTATAAEACAAVSRGLRRAEPGLDVRELPMADGGDGTLDALLHGGYDHDTLVVPAADGRPESARVARRDGTYLVEIAEICGLGGARPTAGMAERADSSGVGDAIRHALDAGAGEIQVGLGGSATSDGGAGMLRRLGARFLDRAGQPLAAGGSALAELAELDWSGLDPRLASIRLLGLCDVDSPLLGASGAAEVFGPQKGADPAAVHRIEAGLSRFAQVVARTPPPAGFADPNAAGAGAAGGLGWGLRLLGAELAGGGERIADALGLDAATSGADLVITGEGRLDRQSLAGKTPAVVAGVARHHRVPVAAVVGQDRLGEEAARLGLVRVVALERIAGPTVGDRDRTIRALEQAGTLLAATVAQAQRDAPAR</sequence>
<proteinExistence type="inferred from homology"/>
<dbReference type="InterPro" id="IPR004381">
    <property type="entry name" value="Glycerate_kinase"/>
</dbReference>
<dbReference type="InterPro" id="IPR018197">
    <property type="entry name" value="Glycerate_kinase_RE-like"/>
</dbReference>
<dbReference type="InterPro" id="IPR018193">
    <property type="entry name" value="Glyc_kinase_flavodox-like_fold"/>
</dbReference>
<accession>A0A853B8B7</accession>
<dbReference type="AlphaFoldDB" id="A0A853B8B7"/>
<comment type="caution">
    <text evidence="5">The sequence shown here is derived from an EMBL/GenBank/DDBJ whole genome shotgun (WGS) entry which is preliminary data.</text>
</comment>
<dbReference type="Pfam" id="PF02595">
    <property type="entry name" value="Gly_kinase"/>
    <property type="match status" value="1"/>
</dbReference>
<protein>
    <submittedName>
        <fullName evidence="5">Glycerate kinase</fullName>
        <ecNumber evidence="5">2.7.1.31</ecNumber>
    </submittedName>
</protein>
<dbReference type="GO" id="GO:0008887">
    <property type="term" value="F:glycerate kinase activity"/>
    <property type="evidence" value="ECO:0007669"/>
    <property type="project" value="UniProtKB-UniRule"/>
</dbReference>
<evidence type="ECO:0000256" key="4">
    <source>
        <dbReference type="PIRNR" id="PIRNR006078"/>
    </source>
</evidence>
<organism evidence="5 6">
    <name type="scientific">Amycolatopsis endophytica</name>
    <dbReference type="NCBI Taxonomy" id="860233"/>
    <lineage>
        <taxon>Bacteria</taxon>
        <taxon>Bacillati</taxon>
        <taxon>Actinomycetota</taxon>
        <taxon>Actinomycetes</taxon>
        <taxon>Pseudonocardiales</taxon>
        <taxon>Pseudonocardiaceae</taxon>
        <taxon>Amycolatopsis</taxon>
    </lineage>
</organism>
<keyword evidence="3 4" id="KW-0418">Kinase</keyword>
<evidence type="ECO:0000313" key="6">
    <source>
        <dbReference type="Proteomes" id="UP000549616"/>
    </source>
</evidence>
<dbReference type="PIRSF" id="PIRSF006078">
    <property type="entry name" value="GlxK"/>
    <property type="match status" value="1"/>
</dbReference>
<evidence type="ECO:0000256" key="3">
    <source>
        <dbReference type="ARBA" id="ARBA00022777"/>
    </source>
</evidence>
<dbReference type="RefSeq" id="WP_179775434.1">
    <property type="nucleotide sequence ID" value="NZ_JACCFK010000001.1"/>
</dbReference>
<dbReference type="SUPFAM" id="SSF110738">
    <property type="entry name" value="Glycerate kinase I"/>
    <property type="match status" value="1"/>
</dbReference>
<evidence type="ECO:0000256" key="2">
    <source>
        <dbReference type="ARBA" id="ARBA00022679"/>
    </source>
</evidence>
<name>A0A853B8B7_9PSEU</name>
<evidence type="ECO:0000313" key="5">
    <source>
        <dbReference type="EMBL" id="NYI91563.1"/>
    </source>
</evidence>
<dbReference type="Gene3D" id="3.90.1510.10">
    <property type="entry name" value="Glycerate kinase, domain 2"/>
    <property type="match status" value="1"/>
</dbReference>
<gene>
    <name evidence="5" type="ORF">HNR02_004886</name>
</gene>
<evidence type="ECO:0000256" key="1">
    <source>
        <dbReference type="ARBA" id="ARBA00006284"/>
    </source>
</evidence>
<keyword evidence="6" id="KW-1185">Reference proteome</keyword>
<dbReference type="PANTHER" id="PTHR21599:SF0">
    <property type="entry name" value="GLYCERATE KINASE"/>
    <property type="match status" value="1"/>
</dbReference>
<dbReference type="Gene3D" id="3.40.50.10350">
    <property type="entry name" value="Glycerate kinase, domain 1"/>
    <property type="match status" value="1"/>
</dbReference>
<dbReference type="GO" id="GO:0031388">
    <property type="term" value="P:organic acid phosphorylation"/>
    <property type="evidence" value="ECO:0007669"/>
    <property type="project" value="UniProtKB-UniRule"/>
</dbReference>
<comment type="similarity">
    <text evidence="1 4">Belongs to the glycerate kinase type-1 family.</text>
</comment>
<dbReference type="PANTHER" id="PTHR21599">
    <property type="entry name" value="GLYCERATE KINASE"/>
    <property type="match status" value="1"/>
</dbReference>
<dbReference type="Proteomes" id="UP000549616">
    <property type="component" value="Unassembled WGS sequence"/>
</dbReference>